<evidence type="ECO:0000259" key="6">
    <source>
        <dbReference type="Pfam" id="PF17389"/>
    </source>
</evidence>
<feature type="domain" description="Alpha-L-rhamnosidase six-hairpin glycosidase" evidence="6">
    <location>
        <begin position="466"/>
        <end position="811"/>
    </location>
</feature>
<dbReference type="Pfam" id="PF17390">
    <property type="entry name" value="Bac_rhamnosid_C"/>
    <property type="match status" value="1"/>
</dbReference>
<dbReference type="GO" id="GO:0005975">
    <property type="term" value="P:carbohydrate metabolic process"/>
    <property type="evidence" value="ECO:0007669"/>
    <property type="project" value="InterPro"/>
</dbReference>
<evidence type="ECO:0000259" key="4">
    <source>
        <dbReference type="Pfam" id="PF05592"/>
    </source>
</evidence>
<dbReference type="InterPro" id="IPR008928">
    <property type="entry name" value="6-hairpin_glycosidase_sf"/>
</dbReference>
<feature type="domain" description="Alpha-L-rhamnosidase C-terminal" evidence="7">
    <location>
        <begin position="813"/>
        <end position="891"/>
    </location>
</feature>
<dbReference type="InterPro" id="IPR013783">
    <property type="entry name" value="Ig-like_fold"/>
</dbReference>
<evidence type="ECO:0000313" key="8">
    <source>
        <dbReference type="EMBL" id="RXF71055.1"/>
    </source>
</evidence>
<dbReference type="Pfam" id="PF08531">
    <property type="entry name" value="Bac_rhamnosid_N"/>
    <property type="match status" value="1"/>
</dbReference>
<evidence type="ECO:0000256" key="2">
    <source>
        <dbReference type="ARBA" id="ARBA00012652"/>
    </source>
</evidence>
<accession>A0A4Q0MCX5</accession>
<dbReference type="InterPro" id="IPR035398">
    <property type="entry name" value="Bac_rhamnosid_C"/>
</dbReference>
<dbReference type="PANTHER" id="PTHR33307:SF6">
    <property type="entry name" value="ALPHA-RHAMNOSIDASE (EUROFUNG)-RELATED"/>
    <property type="match status" value="1"/>
</dbReference>
<dbReference type="Pfam" id="PF17389">
    <property type="entry name" value="Bac_rhamnosid6H"/>
    <property type="match status" value="1"/>
</dbReference>
<dbReference type="Gene3D" id="2.60.420.10">
    <property type="entry name" value="Maltose phosphorylase, domain 3"/>
    <property type="match status" value="1"/>
</dbReference>
<evidence type="ECO:0000259" key="5">
    <source>
        <dbReference type="Pfam" id="PF08531"/>
    </source>
</evidence>
<dbReference type="GO" id="GO:0030596">
    <property type="term" value="F:alpha-L-rhamnosidase activity"/>
    <property type="evidence" value="ECO:0007669"/>
    <property type="project" value="UniProtKB-EC"/>
</dbReference>
<dbReference type="InterPro" id="IPR008902">
    <property type="entry name" value="Rhamnosid_concanavalin"/>
</dbReference>
<sequence>MKHKSILYLIIFPLFLLTTGMNVYGKADVVSLQNLRTELLVNPVGIDVTQPRLSWEIRSAARATVQTAYQVLVASSEEKLSANEGDLWNSGKVGSDASVHVKYNGTDLKGNARCYWKVKVWTNKGESAWSSPATFTIGLLNSIDWKGRWIGMDRSFPWDSETQWSRLSARYLRKEFETKKTISRATAYIIGLGLYELYLNGQKVGDQVLAPGPTDYFKGVKYNAFDVTGMLKPGKNAVGTILGNGRYYTMRQAYKPYKIKTFGYPKMLFNLLIEYSDGSNEAIVSDDSWKLNADGPIRSNNEYDGEEYDANKEMPGWNTSGFDDSKWLKATFVQEPGGTYEAQMNENMKVMATIKPVSIKKLKANTYILDMGQNFAGWLRMRVKGSKGDTVKLRFGEDVQANGELYVRNLRDARSTDVYILKGGVQESWEPTFVYHGFRFVEITGYPGTPAIEDFDGRVIYDDMKTTGGFLTSDATINQVYKNAKWGILSNYKGMPVDCPQRNERQPWLGDRTTGAYGESFIFDNSRLYAKWLDDIRQSQKEDGSIPDVAPAFWRYYSDNVTWPSTYMTIADMLYRQYGDFESIRKHYDSMKKWMDYMAAKYTRDGLITKDKYGDWCVPPESKEMIHSRDPKRQTDGVLLASATYVHASSLMGKFAKLLNKNEDAAEFAARASAIKDAFNKKFFDPGKGQYSNNTITANLLPLVYGIVPENSREKLMASIADKIMIENKGHIGTGVIGTQWLMRGLTANGRPDIAYRLASNRDYPSWGYMAENGATTIWELWNGNTANPEMNSANHVMLLGDLVIWYYENVAGIKSDPDAPAFKKIIMKPEMIDGLTYARASYQSVHGLVKSDWKKAGKTFIWNISVPANTRALVYIPASSAEKVKEGKKAASASDGLKFLKMEGNRALFEAGSGDYSFTSNM</sequence>
<dbReference type="Gene3D" id="2.60.40.10">
    <property type="entry name" value="Immunoglobulins"/>
    <property type="match status" value="1"/>
</dbReference>
<name>A0A4Q0MCX5_9SPHI</name>
<feature type="domain" description="Alpha-L-rhamnosidase concanavalin-like" evidence="4">
    <location>
        <begin position="360"/>
        <end position="461"/>
    </location>
</feature>
<dbReference type="SUPFAM" id="SSF48208">
    <property type="entry name" value="Six-hairpin glycosidases"/>
    <property type="match status" value="1"/>
</dbReference>
<feature type="domain" description="Bacterial alpha-L-rhamnosidase N-terminal" evidence="5">
    <location>
        <begin position="180"/>
        <end position="351"/>
    </location>
</feature>
<dbReference type="InterPro" id="IPR012341">
    <property type="entry name" value="6hp_glycosidase-like_sf"/>
</dbReference>
<dbReference type="AlphaFoldDB" id="A0A4Q0MCX5"/>
<comment type="catalytic activity">
    <reaction evidence="1">
        <text>Hydrolysis of terminal non-reducing alpha-L-rhamnose residues in alpha-L-rhamnosides.</text>
        <dbReference type="EC" id="3.2.1.40"/>
    </reaction>
</comment>
<evidence type="ECO:0000256" key="1">
    <source>
        <dbReference type="ARBA" id="ARBA00001445"/>
    </source>
</evidence>
<dbReference type="Pfam" id="PF05592">
    <property type="entry name" value="Bac_rhamnosid"/>
    <property type="match status" value="1"/>
</dbReference>
<evidence type="ECO:0000256" key="3">
    <source>
        <dbReference type="ARBA" id="ARBA00022801"/>
    </source>
</evidence>
<evidence type="ECO:0000313" key="9">
    <source>
        <dbReference type="Proteomes" id="UP000290848"/>
    </source>
</evidence>
<evidence type="ECO:0000259" key="7">
    <source>
        <dbReference type="Pfam" id="PF17390"/>
    </source>
</evidence>
<keyword evidence="3" id="KW-0378">Hydrolase</keyword>
<dbReference type="Gene3D" id="1.50.10.10">
    <property type="match status" value="1"/>
</dbReference>
<dbReference type="Gene3D" id="2.60.120.260">
    <property type="entry name" value="Galactose-binding domain-like"/>
    <property type="match status" value="2"/>
</dbReference>
<dbReference type="PANTHER" id="PTHR33307">
    <property type="entry name" value="ALPHA-RHAMNOSIDASE (EUROFUNG)"/>
    <property type="match status" value="1"/>
</dbReference>
<protein>
    <recommendedName>
        <fullName evidence="2">alpha-L-rhamnosidase</fullName>
        <ecNumber evidence="2">3.2.1.40</ecNumber>
    </recommendedName>
</protein>
<dbReference type="InterPro" id="IPR035396">
    <property type="entry name" value="Bac_rhamnosid6H"/>
</dbReference>
<gene>
    <name evidence="8" type="ORF">EKH83_04950</name>
</gene>
<dbReference type="EC" id="3.2.1.40" evidence="2"/>
<comment type="caution">
    <text evidence="8">The sequence shown here is derived from an EMBL/GenBank/DDBJ whole genome shotgun (WGS) entry which is preliminary data.</text>
</comment>
<dbReference type="Proteomes" id="UP000290848">
    <property type="component" value="Unassembled WGS sequence"/>
</dbReference>
<dbReference type="InterPro" id="IPR016007">
    <property type="entry name" value="Alpha_rhamnosid"/>
</dbReference>
<dbReference type="InterPro" id="IPR013737">
    <property type="entry name" value="Bac_rhamnosid_N"/>
</dbReference>
<dbReference type="RefSeq" id="WP_128768301.1">
    <property type="nucleotide sequence ID" value="NZ_RXOC01000003.1"/>
</dbReference>
<organism evidence="8 9">
    <name type="scientific">Arcticibacter tournemirensis</name>
    <dbReference type="NCBI Taxonomy" id="699437"/>
    <lineage>
        <taxon>Bacteria</taxon>
        <taxon>Pseudomonadati</taxon>
        <taxon>Bacteroidota</taxon>
        <taxon>Sphingobacteriia</taxon>
        <taxon>Sphingobacteriales</taxon>
        <taxon>Sphingobacteriaceae</taxon>
        <taxon>Arcticibacter</taxon>
    </lineage>
</organism>
<dbReference type="Pfam" id="PF25788">
    <property type="entry name" value="Ig_Rha78A_N"/>
    <property type="match status" value="1"/>
</dbReference>
<dbReference type="PIRSF" id="PIRSF010631">
    <property type="entry name" value="A-rhamnsds"/>
    <property type="match status" value="1"/>
</dbReference>
<dbReference type="EMBL" id="RXOC01000003">
    <property type="protein sequence ID" value="RXF71055.1"/>
    <property type="molecule type" value="Genomic_DNA"/>
</dbReference>
<proteinExistence type="predicted"/>
<reference evidence="8 9" key="1">
    <citation type="submission" date="2018-12" db="EMBL/GenBank/DDBJ databases">
        <title>The Draft Genome Sequence of the Soil Bacterium Pedobacter tournemirensis R1.</title>
        <authorList>
            <person name="He J."/>
        </authorList>
    </citation>
    <scope>NUCLEOTIDE SEQUENCE [LARGE SCALE GENOMIC DNA]</scope>
    <source>
        <strain evidence="8 9">R1</strain>
    </source>
</reference>